<evidence type="ECO:0000313" key="2">
    <source>
        <dbReference type="EMBL" id="AVW91858.1"/>
    </source>
</evidence>
<organism evidence="2 3">
    <name type="scientific">Celeribacter baekdonensis</name>
    <dbReference type="NCBI Taxonomy" id="875171"/>
    <lineage>
        <taxon>Bacteria</taxon>
        <taxon>Pseudomonadati</taxon>
        <taxon>Pseudomonadota</taxon>
        <taxon>Alphaproteobacteria</taxon>
        <taxon>Rhodobacterales</taxon>
        <taxon>Roseobacteraceae</taxon>
        <taxon>Celeribacter</taxon>
    </lineage>
</organism>
<accession>A0A2R4M412</accession>
<dbReference type="OrthoDB" id="7685535at2"/>
<dbReference type="Proteomes" id="UP000241447">
    <property type="component" value="Chromosome"/>
</dbReference>
<dbReference type="InterPro" id="IPR036844">
    <property type="entry name" value="Hint_dom_sf"/>
</dbReference>
<feature type="domain" description="Hedgehog/Intein (Hint)" evidence="1">
    <location>
        <begin position="37"/>
        <end position="168"/>
    </location>
</feature>
<dbReference type="RefSeq" id="WP_107720286.1">
    <property type="nucleotide sequence ID" value="NZ_CP028475.1"/>
</dbReference>
<gene>
    <name evidence="2" type="ORF">DA792_12870</name>
</gene>
<evidence type="ECO:0000259" key="1">
    <source>
        <dbReference type="Pfam" id="PF13403"/>
    </source>
</evidence>
<reference evidence="2 3" key="1">
    <citation type="submission" date="2018-03" db="EMBL/GenBank/DDBJ databases">
        <title>The Complete Genome of Celeribacter baekdonensis strain LH4, a Thiosulfate-Oxidizing Alphaproteobacterium Isolated from Gulf of Mexico Continental Slope Sediments.</title>
        <authorList>
            <person name="Flood B.E."/>
            <person name="Bailey J.V."/>
            <person name="Leprich D."/>
        </authorList>
    </citation>
    <scope>NUCLEOTIDE SEQUENCE [LARGE SCALE GENOMIC DNA]</scope>
    <source>
        <strain evidence="2 3">LH4</strain>
    </source>
</reference>
<dbReference type="SUPFAM" id="SSF51294">
    <property type="entry name" value="Hedgehog/intein (Hint) domain"/>
    <property type="match status" value="1"/>
</dbReference>
<dbReference type="InterPro" id="IPR028992">
    <property type="entry name" value="Hedgehog/Intein_dom"/>
</dbReference>
<proteinExistence type="predicted"/>
<protein>
    <recommendedName>
        <fullName evidence="1">Hedgehog/Intein (Hint) domain-containing protein</fullName>
    </recommendedName>
</protein>
<name>A0A2R4M412_9RHOB</name>
<dbReference type="KEGG" id="cbak:DA792_12870"/>
<sequence>MKMLGQMFQKSFVRDAHGRSGAWDGAFHGTDLLSSGLVAGTQVATQHGWRNVEALQQGDQVLTFDAGLQPLCRISHSWSFANHGTTPKCHWPLFVPAGVLGNEAAMTLLPEQSVMVESDLGEAMFDDPFVLIPALALEGYKGVERRNPHRPIEVVVLHFETEQLVFANVGALFHCPADHHTTILGLLDETDDAGGYEVLSIAVAQMLVDAMMDEDHLDAEWLRAQPQRQRQEARYAI</sequence>
<dbReference type="Pfam" id="PF13403">
    <property type="entry name" value="Hint_2"/>
    <property type="match status" value="1"/>
</dbReference>
<dbReference type="EMBL" id="CP028475">
    <property type="protein sequence ID" value="AVW91858.1"/>
    <property type="molecule type" value="Genomic_DNA"/>
</dbReference>
<evidence type="ECO:0000313" key="3">
    <source>
        <dbReference type="Proteomes" id="UP000241447"/>
    </source>
</evidence>
<dbReference type="AlphaFoldDB" id="A0A2R4M412"/>